<keyword evidence="9" id="KW-1185">Reference proteome</keyword>
<keyword evidence="6" id="KW-0663">Pyridoxal phosphate</keyword>
<evidence type="ECO:0000313" key="8">
    <source>
        <dbReference type="EMBL" id="AWB10138.1"/>
    </source>
</evidence>
<dbReference type="RefSeq" id="WP_108308960.1">
    <property type="nucleotide sequence ID" value="NZ_CP020921.1"/>
</dbReference>
<evidence type="ECO:0000256" key="1">
    <source>
        <dbReference type="ARBA" id="ARBA00001933"/>
    </source>
</evidence>
<dbReference type="SUPFAM" id="SSF53383">
    <property type="entry name" value="PLP-dependent transferases"/>
    <property type="match status" value="1"/>
</dbReference>
<dbReference type="EMBL" id="CP020921">
    <property type="protein sequence ID" value="AWB10138.1"/>
    <property type="molecule type" value="Genomic_DNA"/>
</dbReference>
<protein>
    <submittedName>
        <fullName evidence="8">2-aminoadipate transaminase</fullName>
    </submittedName>
</protein>
<dbReference type="Pfam" id="PF00155">
    <property type="entry name" value="Aminotran_1_2"/>
    <property type="match status" value="1"/>
</dbReference>
<dbReference type="InterPro" id="IPR015422">
    <property type="entry name" value="PyrdxlP-dep_Trfase_small"/>
</dbReference>
<dbReference type="PANTHER" id="PTHR42790:SF19">
    <property type="entry name" value="KYNURENINE_ALPHA-AMINOADIPATE AMINOTRANSFERASE, MITOCHONDRIAL"/>
    <property type="match status" value="1"/>
</dbReference>
<evidence type="ECO:0000256" key="6">
    <source>
        <dbReference type="ARBA" id="ARBA00022898"/>
    </source>
</evidence>
<dbReference type="GO" id="GO:0030170">
    <property type="term" value="F:pyridoxal phosphate binding"/>
    <property type="evidence" value="ECO:0007669"/>
    <property type="project" value="InterPro"/>
</dbReference>
<dbReference type="KEGG" id="taci:TDSAC_0775"/>
<comment type="similarity">
    <text evidence="2">Belongs to the class-I pyridoxal-phosphate-dependent aminotransferase family.</text>
</comment>
<accession>A0A2R4W0D9</accession>
<dbReference type="InterPro" id="IPR015424">
    <property type="entry name" value="PyrdxlP-dep_Trfase"/>
</dbReference>
<dbReference type="Gene3D" id="3.90.1150.10">
    <property type="entry name" value="Aspartate Aminotransferase, domain 1"/>
    <property type="match status" value="1"/>
</dbReference>
<comment type="cofactor">
    <cofactor evidence="1">
        <name>pyridoxal 5'-phosphate</name>
        <dbReference type="ChEBI" id="CHEBI:597326"/>
    </cofactor>
</comment>
<dbReference type="GO" id="GO:1901605">
    <property type="term" value="P:alpha-amino acid metabolic process"/>
    <property type="evidence" value="ECO:0007669"/>
    <property type="project" value="TreeGrafter"/>
</dbReference>
<evidence type="ECO:0000256" key="2">
    <source>
        <dbReference type="ARBA" id="ARBA00007441"/>
    </source>
</evidence>
<evidence type="ECO:0000256" key="4">
    <source>
        <dbReference type="ARBA" id="ARBA00022576"/>
    </source>
</evidence>
<dbReference type="CDD" id="cd00609">
    <property type="entry name" value="AAT_like"/>
    <property type="match status" value="1"/>
</dbReference>
<dbReference type="PANTHER" id="PTHR42790">
    <property type="entry name" value="AMINOTRANSFERASE"/>
    <property type="match status" value="1"/>
</dbReference>
<dbReference type="InterPro" id="IPR015421">
    <property type="entry name" value="PyrdxlP-dep_Trfase_major"/>
</dbReference>
<dbReference type="Gene3D" id="3.40.640.10">
    <property type="entry name" value="Type I PLP-dependent aspartate aminotransferase-like (Major domain)"/>
    <property type="match status" value="1"/>
</dbReference>
<dbReference type="InterPro" id="IPR004839">
    <property type="entry name" value="Aminotransferase_I/II_large"/>
</dbReference>
<dbReference type="AlphaFoldDB" id="A0A2R4W0D9"/>
<evidence type="ECO:0000313" key="9">
    <source>
        <dbReference type="Proteomes" id="UP000244792"/>
    </source>
</evidence>
<dbReference type="FunFam" id="3.40.640.10:FF:000053">
    <property type="entry name" value="Aminotransferase, class I"/>
    <property type="match status" value="1"/>
</dbReference>
<dbReference type="GO" id="GO:0008483">
    <property type="term" value="F:transaminase activity"/>
    <property type="evidence" value="ECO:0007669"/>
    <property type="project" value="UniProtKB-KW"/>
</dbReference>
<comment type="subunit">
    <text evidence="3">Homodimer.</text>
</comment>
<feature type="domain" description="Aminotransferase class I/classII large" evidence="7">
    <location>
        <begin position="39"/>
        <end position="385"/>
    </location>
</feature>
<reference evidence="8 9" key="1">
    <citation type="submission" date="2017-04" db="EMBL/GenBank/DDBJ databases">
        <title>Genomic insights into metabolism of Thermodesulfobium acidiphilum.</title>
        <authorList>
            <person name="Toshchakov S.V."/>
            <person name="Frolov E.N."/>
            <person name="Kublanov I.V."/>
            <person name="Samarov N.I."/>
            <person name="Novikov A."/>
            <person name="Lebedinsky A.V."/>
            <person name="Bonch-Osmolovskaya E.A."/>
            <person name="Chernyh N.A."/>
        </authorList>
    </citation>
    <scope>NUCLEOTIDE SEQUENCE [LARGE SCALE GENOMIC DNA]</scope>
    <source>
        <strain evidence="8 9">3127-1</strain>
    </source>
</reference>
<evidence type="ECO:0000256" key="3">
    <source>
        <dbReference type="ARBA" id="ARBA00011738"/>
    </source>
</evidence>
<evidence type="ECO:0000259" key="7">
    <source>
        <dbReference type="Pfam" id="PF00155"/>
    </source>
</evidence>
<proteinExistence type="inferred from homology"/>
<name>A0A2R4W0D9_THEAF</name>
<keyword evidence="5" id="KW-0808">Transferase</keyword>
<keyword evidence="4" id="KW-0032">Aminotransferase</keyword>
<dbReference type="Proteomes" id="UP000244792">
    <property type="component" value="Chromosome"/>
</dbReference>
<gene>
    <name evidence="8" type="ORF">TDSAC_0775</name>
</gene>
<dbReference type="InterPro" id="IPR050859">
    <property type="entry name" value="Class-I_PLP-dep_aminotransf"/>
</dbReference>
<organism evidence="8 9">
    <name type="scientific">Thermodesulfobium acidiphilum</name>
    <dbReference type="NCBI Taxonomy" id="1794699"/>
    <lineage>
        <taxon>Bacteria</taxon>
        <taxon>Pseudomonadati</taxon>
        <taxon>Thermodesulfobiota</taxon>
        <taxon>Thermodesulfobiia</taxon>
        <taxon>Thermodesulfobiales</taxon>
        <taxon>Thermodesulfobiaceae</taxon>
        <taxon>Thermodesulfobium</taxon>
    </lineage>
</organism>
<sequence>MWNERMAKRTNLFESSVIRELLKLTAKKDLISFAGGLPGPETFPVEEFREASNKVLKDNGIQALQYTITEGYPPLREFLASYLSKKGIKCNAKNILLTNGSQQALDLIAKVMCDPGDHILLEEPSYLGAIQAFTAYETKFITIPIDKNGTLTNFLEEKVKKYNPKFVYLLPNFHNPAGVTLSLDRRKEVIEVANKTGTLIIEDDPYGDLRYTGESLSPIKSFDTNDNVIYLGTFSKVLSPGVRIGWIVAPDNIMIKLVEAKQGTDLCSSPFIHMVVYELCKNNILDIQIPKIKKIYGERCKLMLDAIEKYFPEGSDWTKPEGGLFIWVQLQEKYNTKELFTKAIEKNVAYVPGFCFYANGGGENTMRLNFSNAQNDMIEVGIKRLSEIF</sequence>
<evidence type="ECO:0000256" key="5">
    <source>
        <dbReference type="ARBA" id="ARBA00022679"/>
    </source>
</evidence>
<dbReference type="OrthoDB" id="9802328at2"/>